<feature type="transmembrane region" description="Helical" evidence="5">
    <location>
        <begin position="33"/>
        <end position="55"/>
    </location>
</feature>
<keyword evidence="7" id="KW-1185">Reference proteome</keyword>
<name>A0A2Y9BE94_9FIRM</name>
<dbReference type="GO" id="GO:0005886">
    <property type="term" value="C:plasma membrane"/>
    <property type="evidence" value="ECO:0007669"/>
    <property type="project" value="TreeGrafter"/>
</dbReference>
<feature type="transmembrane region" description="Helical" evidence="5">
    <location>
        <begin position="245"/>
        <end position="268"/>
    </location>
</feature>
<dbReference type="PROSITE" id="PS51257">
    <property type="entry name" value="PROKAR_LIPOPROTEIN"/>
    <property type="match status" value="1"/>
</dbReference>
<dbReference type="GO" id="GO:0046583">
    <property type="term" value="F:monoatomic cation efflux transmembrane transporter activity"/>
    <property type="evidence" value="ECO:0007669"/>
    <property type="project" value="TreeGrafter"/>
</dbReference>
<dbReference type="OrthoDB" id="309023at2"/>
<dbReference type="CDD" id="cd09325">
    <property type="entry name" value="TDT_C4-dicarb_trans"/>
    <property type="match status" value="1"/>
</dbReference>
<dbReference type="PANTHER" id="PTHR37955">
    <property type="entry name" value="TELLURITE RESISTANCE PROTEIN TEHA"/>
    <property type="match status" value="1"/>
</dbReference>
<reference evidence="6 7" key="1">
    <citation type="submission" date="2018-05" db="EMBL/GenBank/DDBJ databases">
        <title>The Hungate 1000. A catalogue of reference genomes from the rumen microbiome.</title>
        <authorList>
            <person name="Kelly W."/>
        </authorList>
    </citation>
    <scope>NUCLEOTIDE SEQUENCE [LARGE SCALE GENOMIC DNA]</scope>
    <source>
        <strain evidence="6 7">NLAE-zl-C242</strain>
    </source>
</reference>
<dbReference type="Pfam" id="PF03595">
    <property type="entry name" value="SLAC1"/>
    <property type="match status" value="1"/>
</dbReference>
<comment type="subcellular location">
    <subcellularLocation>
        <location evidence="1">Membrane</location>
        <topology evidence="1">Multi-pass membrane protein</topology>
    </subcellularLocation>
</comment>
<dbReference type="PANTHER" id="PTHR37955:SF1">
    <property type="entry name" value="DEP DOMAIN-CONTAINING PROTEIN"/>
    <property type="match status" value="1"/>
</dbReference>
<dbReference type="EMBL" id="QGDL01000006">
    <property type="protein sequence ID" value="PWJ29493.1"/>
    <property type="molecule type" value="Genomic_DNA"/>
</dbReference>
<keyword evidence="4 5" id="KW-0472">Membrane</keyword>
<proteinExistence type="predicted"/>
<keyword evidence="3 5" id="KW-1133">Transmembrane helix</keyword>
<sequence length="317" mass="35172">MKDKIHKVPLPLCGVMLGCAALGNLLQSYSEGLRYICGIAAAFLFILILLKLILFPEMFREDMKNPIMASVSGTFSMALMILSTYLKPFIKGGAYYIWLFALALHIVLIVFFTFRFIVHIQMLKIFASYYIVYVGIAVAAITAPAYEKTGIGSAAFWFGFVSLIVLLILVTYRYAKFRQIPEPAKPLICIYAAPASLCIAGYVQSVAVKSKGFLVGMLILASILYVFALVNAVRFMKMPFYPSYASFTFPFVISAIAVKQAAACLGSLGLQVPGIQILVLAETVIAVVLVLYTFIRFMQYIFVPQRKYSIPEKEPAQ</sequence>
<dbReference type="AlphaFoldDB" id="A0A2Y9BE94"/>
<dbReference type="InterPro" id="IPR004695">
    <property type="entry name" value="SLAC1/Mae1/Ssu1/TehA"/>
</dbReference>
<gene>
    <name evidence="6" type="ORF">A8806_106232</name>
</gene>
<feature type="transmembrane region" description="Helical" evidence="5">
    <location>
        <begin position="187"/>
        <end position="207"/>
    </location>
</feature>
<dbReference type="Proteomes" id="UP000245845">
    <property type="component" value="Unassembled WGS sequence"/>
</dbReference>
<feature type="transmembrane region" description="Helical" evidence="5">
    <location>
        <begin position="125"/>
        <end position="143"/>
    </location>
</feature>
<comment type="caution">
    <text evidence="6">The sequence shown here is derived from an EMBL/GenBank/DDBJ whole genome shotgun (WGS) entry which is preliminary data.</text>
</comment>
<evidence type="ECO:0000313" key="7">
    <source>
        <dbReference type="Proteomes" id="UP000245845"/>
    </source>
</evidence>
<feature type="transmembrane region" description="Helical" evidence="5">
    <location>
        <begin position="213"/>
        <end position="233"/>
    </location>
</feature>
<evidence type="ECO:0000256" key="1">
    <source>
        <dbReference type="ARBA" id="ARBA00004141"/>
    </source>
</evidence>
<accession>A0A2Y9BE94</accession>
<protein>
    <submittedName>
        <fullName evidence="6">Exfoliative toxin A/B</fullName>
    </submittedName>
</protein>
<evidence type="ECO:0000256" key="3">
    <source>
        <dbReference type="ARBA" id="ARBA00022989"/>
    </source>
</evidence>
<dbReference type="RefSeq" id="WP_109731336.1">
    <property type="nucleotide sequence ID" value="NZ_BAAACK010000026.1"/>
</dbReference>
<keyword evidence="2 5" id="KW-0812">Transmembrane</keyword>
<dbReference type="InterPro" id="IPR052951">
    <property type="entry name" value="Tellurite_res_ion_channel"/>
</dbReference>
<organism evidence="6 7">
    <name type="scientific">Faecalicatena orotica</name>
    <dbReference type="NCBI Taxonomy" id="1544"/>
    <lineage>
        <taxon>Bacteria</taxon>
        <taxon>Bacillati</taxon>
        <taxon>Bacillota</taxon>
        <taxon>Clostridia</taxon>
        <taxon>Lachnospirales</taxon>
        <taxon>Lachnospiraceae</taxon>
        <taxon>Faecalicatena</taxon>
    </lineage>
</organism>
<evidence type="ECO:0000256" key="2">
    <source>
        <dbReference type="ARBA" id="ARBA00022692"/>
    </source>
</evidence>
<feature type="transmembrane region" description="Helical" evidence="5">
    <location>
        <begin position="67"/>
        <end position="90"/>
    </location>
</feature>
<evidence type="ECO:0000313" key="6">
    <source>
        <dbReference type="EMBL" id="PWJ29493.1"/>
    </source>
</evidence>
<feature type="transmembrane region" description="Helical" evidence="5">
    <location>
        <begin position="274"/>
        <end position="295"/>
    </location>
</feature>
<dbReference type="InterPro" id="IPR038665">
    <property type="entry name" value="Voltage-dep_anion_channel_sf"/>
</dbReference>
<feature type="transmembrane region" description="Helical" evidence="5">
    <location>
        <begin position="155"/>
        <end position="175"/>
    </location>
</feature>
<dbReference type="Gene3D" id="1.50.10.150">
    <property type="entry name" value="Voltage-dependent anion channel"/>
    <property type="match status" value="1"/>
</dbReference>
<evidence type="ECO:0000256" key="5">
    <source>
        <dbReference type="SAM" id="Phobius"/>
    </source>
</evidence>
<evidence type="ECO:0000256" key="4">
    <source>
        <dbReference type="ARBA" id="ARBA00023136"/>
    </source>
</evidence>
<feature type="transmembrane region" description="Helical" evidence="5">
    <location>
        <begin position="96"/>
        <end position="118"/>
    </location>
</feature>